<evidence type="ECO:0000313" key="2">
    <source>
        <dbReference type="Proteomes" id="UP001164459"/>
    </source>
</evidence>
<sequence length="49" mass="5424">MYEAGTRETLVELEVDKIRFWLSIFAADAHQAEALAVADALCVRSATLQ</sequence>
<keyword evidence="2" id="KW-1185">Reference proteome</keyword>
<protein>
    <submittedName>
        <fullName evidence="1">Uncharacterized protein</fullName>
    </submittedName>
</protein>
<organism evidence="1 2">
    <name type="scientific">Nannocystis punicea</name>
    <dbReference type="NCBI Taxonomy" id="2995304"/>
    <lineage>
        <taxon>Bacteria</taxon>
        <taxon>Pseudomonadati</taxon>
        <taxon>Myxococcota</taxon>
        <taxon>Polyangia</taxon>
        <taxon>Nannocystales</taxon>
        <taxon>Nannocystaceae</taxon>
        <taxon>Nannocystis</taxon>
    </lineage>
</organism>
<evidence type="ECO:0000313" key="1">
    <source>
        <dbReference type="EMBL" id="WAS95683.1"/>
    </source>
</evidence>
<name>A0ABY7H8T7_9BACT</name>
<dbReference type="Proteomes" id="UP001164459">
    <property type="component" value="Chromosome"/>
</dbReference>
<reference evidence="1" key="1">
    <citation type="submission" date="2022-11" db="EMBL/GenBank/DDBJ databases">
        <title>Minimal conservation of predation-associated metabolite biosynthetic gene clusters underscores biosynthetic potential of Myxococcota including descriptions for ten novel species: Archangium lansinium sp. nov., Myxococcus landrumus sp. nov., Nannocystis bai.</title>
        <authorList>
            <person name="Ahearne A."/>
            <person name="Stevens C."/>
            <person name="Dowd S."/>
        </authorList>
    </citation>
    <scope>NUCLEOTIDE SEQUENCE</scope>
    <source>
        <strain evidence="1">Fl3</strain>
    </source>
</reference>
<dbReference type="RefSeq" id="WP_269038029.1">
    <property type="nucleotide sequence ID" value="NZ_CP114040.1"/>
</dbReference>
<dbReference type="EMBL" id="CP114040">
    <property type="protein sequence ID" value="WAS95683.1"/>
    <property type="molecule type" value="Genomic_DNA"/>
</dbReference>
<proteinExistence type="predicted"/>
<accession>A0ABY7H8T7</accession>
<gene>
    <name evidence="1" type="ORF">O0S08_05930</name>
</gene>